<dbReference type="InterPro" id="IPR000276">
    <property type="entry name" value="GPCR_Rhodpsn"/>
</dbReference>
<dbReference type="GO" id="GO:0016020">
    <property type="term" value="C:membrane"/>
    <property type="evidence" value="ECO:0007669"/>
    <property type="project" value="UniProtKB-SubCell"/>
</dbReference>
<name>A0A6V7V2Z5_MELEN</name>
<dbReference type="InterPro" id="IPR019424">
    <property type="entry name" value="7TM_GPCR_Srsx"/>
</dbReference>
<evidence type="ECO:0000313" key="7">
    <source>
        <dbReference type="EMBL" id="CAD2168756.1"/>
    </source>
</evidence>
<evidence type="ECO:0000256" key="1">
    <source>
        <dbReference type="ARBA" id="ARBA00004370"/>
    </source>
</evidence>
<proteinExistence type="predicted"/>
<evidence type="ECO:0000256" key="5">
    <source>
        <dbReference type="SAM" id="Phobius"/>
    </source>
</evidence>
<dbReference type="PROSITE" id="PS50262">
    <property type="entry name" value="G_PROTEIN_RECEP_F1_2"/>
    <property type="match status" value="1"/>
</dbReference>
<feature type="transmembrane region" description="Helical" evidence="5">
    <location>
        <begin position="238"/>
        <end position="260"/>
    </location>
</feature>
<dbReference type="InterPro" id="IPR017452">
    <property type="entry name" value="GPCR_Rhodpsn_7TM"/>
</dbReference>
<dbReference type="SUPFAM" id="SSF81321">
    <property type="entry name" value="Family A G protein-coupled receptor-like"/>
    <property type="match status" value="1"/>
</dbReference>
<keyword evidence="4 5" id="KW-0472">Membrane</keyword>
<dbReference type="Proteomes" id="UP000580250">
    <property type="component" value="Unassembled WGS sequence"/>
</dbReference>
<feature type="transmembrane region" description="Helical" evidence="5">
    <location>
        <begin position="156"/>
        <end position="179"/>
    </location>
</feature>
<feature type="transmembrane region" description="Helical" evidence="5">
    <location>
        <begin position="69"/>
        <end position="96"/>
    </location>
</feature>
<dbReference type="Gene3D" id="1.20.1070.10">
    <property type="entry name" value="Rhodopsin 7-helix transmembrane proteins"/>
    <property type="match status" value="1"/>
</dbReference>
<dbReference type="GO" id="GO:0004930">
    <property type="term" value="F:G protein-coupled receptor activity"/>
    <property type="evidence" value="ECO:0007669"/>
    <property type="project" value="InterPro"/>
</dbReference>
<protein>
    <recommendedName>
        <fullName evidence="6">G-protein coupled receptors family 1 profile domain-containing protein</fullName>
    </recommendedName>
</protein>
<dbReference type="Pfam" id="PF10320">
    <property type="entry name" value="7TM_GPCR_Srsx"/>
    <property type="match status" value="1"/>
</dbReference>
<dbReference type="EMBL" id="CAJEWN010000145">
    <property type="protein sequence ID" value="CAD2168756.1"/>
    <property type="molecule type" value="Genomic_DNA"/>
</dbReference>
<reference evidence="7 8" key="1">
    <citation type="submission" date="2020-08" db="EMBL/GenBank/DDBJ databases">
        <authorList>
            <person name="Koutsovoulos G."/>
            <person name="Danchin GJ E."/>
        </authorList>
    </citation>
    <scope>NUCLEOTIDE SEQUENCE [LARGE SCALE GENOMIC DNA]</scope>
</reference>
<dbReference type="InterPro" id="IPR047130">
    <property type="entry name" value="7TM_GPCR_Srsx_nematod"/>
</dbReference>
<dbReference type="PANTHER" id="PTHR23360:SF5">
    <property type="entry name" value="G-PROTEIN COUPLED RECEPTORS FAMILY 1 PROFILE DOMAIN-CONTAINING PROTEIN"/>
    <property type="match status" value="1"/>
</dbReference>
<dbReference type="PANTHER" id="PTHR23360">
    <property type="entry name" value="G-PROTEIN COUPLED RECEPTORS FAMILY 1 PROFILE DOMAIN-CONTAINING PROTEIN-RELATED"/>
    <property type="match status" value="1"/>
</dbReference>
<comment type="caution">
    <text evidence="7">The sequence shown here is derived from an EMBL/GenBank/DDBJ whole genome shotgun (WGS) entry which is preliminary data.</text>
</comment>
<evidence type="ECO:0000256" key="4">
    <source>
        <dbReference type="ARBA" id="ARBA00023136"/>
    </source>
</evidence>
<evidence type="ECO:0000256" key="3">
    <source>
        <dbReference type="ARBA" id="ARBA00022989"/>
    </source>
</evidence>
<comment type="subcellular location">
    <subcellularLocation>
        <location evidence="1">Membrane</location>
    </subcellularLocation>
</comment>
<dbReference type="OrthoDB" id="5820127at2759"/>
<evidence type="ECO:0000313" key="8">
    <source>
        <dbReference type="Proteomes" id="UP000580250"/>
    </source>
</evidence>
<sequence>MGILFNSTLVFVTAKSKKLNSPCHLLIAFECLVSGWYQLGSWASITVLFGAGHQFIPIRPCCLQIIPPFIFGFTSSFTCIYLISLDRLIGVLFPIWYSQRENSKKTHILLMIVSTLICGTIFVYADYNIVYTISETMYIQVVCVPHECFWGWAADLVYIFFAIFVVLSFINYVFVWIVLRYRSTKNTNNNLSSSYAWSQRILKTLCVIMFFNFVGLSMNSILRLTLPRLNLNVTQRAIAMHSLSCLTVTVMSSNAPILFIHNKEYRNAFLSAFKIKNAIKTTAKITTVNSLKNPNLIQNKNVNNNKGLIPIN</sequence>
<accession>A0A6V7V2Z5</accession>
<feature type="domain" description="G-protein coupled receptors family 1 profile" evidence="6">
    <location>
        <begin position="5"/>
        <end position="259"/>
    </location>
</feature>
<dbReference type="AlphaFoldDB" id="A0A6V7V2Z5"/>
<evidence type="ECO:0000259" key="6">
    <source>
        <dbReference type="PROSITE" id="PS50262"/>
    </source>
</evidence>
<evidence type="ECO:0000256" key="2">
    <source>
        <dbReference type="ARBA" id="ARBA00022692"/>
    </source>
</evidence>
<feature type="transmembrane region" description="Helical" evidence="5">
    <location>
        <begin position="200"/>
        <end position="218"/>
    </location>
</feature>
<keyword evidence="2 5" id="KW-0812">Transmembrane</keyword>
<keyword evidence="3 5" id="KW-1133">Transmembrane helix</keyword>
<dbReference type="CDD" id="cd00637">
    <property type="entry name" value="7tm_classA_rhodopsin-like"/>
    <property type="match status" value="1"/>
</dbReference>
<gene>
    <name evidence="7" type="ORF">MENT_LOCUS20121</name>
</gene>
<dbReference type="SMART" id="SM01381">
    <property type="entry name" value="7TM_GPCR_Srsx"/>
    <property type="match status" value="1"/>
</dbReference>
<feature type="transmembrane region" description="Helical" evidence="5">
    <location>
        <begin position="108"/>
        <end position="125"/>
    </location>
</feature>
<organism evidence="7 8">
    <name type="scientific">Meloidogyne enterolobii</name>
    <name type="common">Root-knot nematode worm</name>
    <name type="synonym">Meloidogyne mayaguensis</name>
    <dbReference type="NCBI Taxonomy" id="390850"/>
    <lineage>
        <taxon>Eukaryota</taxon>
        <taxon>Metazoa</taxon>
        <taxon>Ecdysozoa</taxon>
        <taxon>Nematoda</taxon>
        <taxon>Chromadorea</taxon>
        <taxon>Rhabditida</taxon>
        <taxon>Tylenchina</taxon>
        <taxon>Tylenchomorpha</taxon>
        <taxon>Tylenchoidea</taxon>
        <taxon>Meloidogynidae</taxon>
        <taxon>Meloidogyninae</taxon>
        <taxon>Meloidogyne</taxon>
    </lineage>
</organism>